<proteinExistence type="predicted"/>
<protein>
    <submittedName>
        <fullName evidence="5">SusC/RagA family TonB-linked outer membrane protein</fullName>
    </submittedName>
</protein>
<evidence type="ECO:0000256" key="2">
    <source>
        <dbReference type="ARBA" id="ARBA00023136"/>
    </source>
</evidence>
<evidence type="ECO:0000256" key="1">
    <source>
        <dbReference type="ARBA" id="ARBA00004442"/>
    </source>
</evidence>
<dbReference type="Pfam" id="PF07715">
    <property type="entry name" value="Plug"/>
    <property type="match status" value="1"/>
</dbReference>
<dbReference type="SUPFAM" id="SSF49464">
    <property type="entry name" value="Carboxypeptidase regulatory domain-like"/>
    <property type="match status" value="1"/>
</dbReference>
<dbReference type="RefSeq" id="WP_225551205.1">
    <property type="nucleotide sequence ID" value="NZ_JADEYP010000002.1"/>
</dbReference>
<dbReference type="SUPFAM" id="SSF56935">
    <property type="entry name" value="Porins"/>
    <property type="match status" value="1"/>
</dbReference>
<feature type="domain" description="TonB-dependent receptor plug" evidence="4">
    <location>
        <begin position="131"/>
        <end position="234"/>
    </location>
</feature>
<sequence>MRNNAKCLYTIILTAVFLFGLLPVYGQSTIKGRVVSIHDKKPIQFAVVSIINSNHSIQTNAEGSFTFNDIKETPSSIRVWSPGYYETVVDVLGRSTLEILLIAEGKSKYDNIIEGTFSKKNNSYIKDYDFRSGAVNLENLLNGEFTGLRVTNKSGMVSEGASMNFRGVRTFEADNSPLIVLDGMPYLPDNTNSPIIGSYSKSALNFLNVGDIKSVRFLKGAEAAQYGSLSSNGVLYVETSSATDMETVIEFKGSYGIAHNYVKIPVLGVSDFKSYIGNVGMTQYDDMSLLLNRFPFLRDDPNYHYNYLYNNNTDWQDLIYRNAFVTDNHLRVKGGDAIAKYDLSLGIMDQNGALDKTSNTRYSTRLNSQIAFGPKFDFNASVGLSYTTARLQEQGLLNATNPLISAMQRAPVLAAYKKDSDNNLLPDFDNIGTFGVTNPIALLHSGDVSSDMVDIFLNTRLTYKLSQHLHVNGTFGLFSNYVRQTVFIPGLSNNTVVPLENGVALNTARAGAGRNSNIYVGGNLTHNKFLNVENWRFGVGAKALISSEEYDAGQGRNTSSDFYRTLAYVNAAGRKFWGYNESWNWLNMYAFSSYTIKNHIEIDATLNVDGSSVSGSTAERFGIFPAVDVSFLLHNYGNLKNSQSLNNLILKLGYADVGNSRFSSKIGQSYYSSQLYRQLGGIIVGNIPNSDIRWEKNQNLQANLIFSGFNRRVNFNLGYYYNISSDLLNVFPVSPIAGIDKVYVNGGQINNHGLEAELALSVLSTDDWSIDLSGNISQVNSTIEKLVGNQSLIYNQEGGVFRVNAIGSSPYAFYGHEFQGVIASQSAASSYNLKDYRNQSFNAGDALFNDVNNDGVIDNADKMAIGSNLPDFFGGASLSVRYKNFGIQGYFSFTKGNMMYNGLRRNLESQDNYGNQTLATLNRWQTDGQITDIPKVQYGDPMENGRFSSRWIEDASHVRFDNLIASYKLGKSKYKFLSNSEWYVAGENLMTWSNYLGLDPVTAYSSQIQDSGLDYGKVALPRTFRLGVNIKL</sequence>
<dbReference type="Gene3D" id="2.40.170.20">
    <property type="entry name" value="TonB-dependent receptor, beta-barrel domain"/>
    <property type="match status" value="1"/>
</dbReference>
<dbReference type="InterPro" id="IPR036942">
    <property type="entry name" value="Beta-barrel_TonB_sf"/>
</dbReference>
<comment type="caution">
    <text evidence="5">The sequence shown here is derived from an EMBL/GenBank/DDBJ whole genome shotgun (WGS) entry which is preliminary data.</text>
</comment>
<gene>
    <name evidence="5" type="ORF">IPZ78_01735</name>
</gene>
<evidence type="ECO:0000259" key="4">
    <source>
        <dbReference type="Pfam" id="PF07715"/>
    </source>
</evidence>
<dbReference type="InterPro" id="IPR012910">
    <property type="entry name" value="Plug_dom"/>
</dbReference>
<organism evidence="5 6">
    <name type="scientific">Sphingobacterium bovistauri</name>
    <dbReference type="NCBI Taxonomy" id="2781959"/>
    <lineage>
        <taxon>Bacteria</taxon>
        <taxon>Pseudomonadati</taxon>
        <taxon>Bacteroidota</taxon>
        <taxon>Sphingobacteriia</taxon>
        <taxon>Sphingobacteriales</taxon>
        <taxon>Sphingobacteriaceae</taxon>
        <taxon>Sphingobacterium</taxon>
    </lineage>
</organism>
<keyword evidence="6" id="KW-1185">Reference proteome</keyword>
<keyword evidence="2" id="KW-0472">Membrane</keyword>
<dbReference type="Gene3D" id="2.60.40.1120">
    <property type="entry name" value="Carboxypeptidase-like, regulatory domain"/>
    <property type="match status" value="1"/>
</dbReference>
<name>A0ABS7Z134_9SPHI</name>
<dbReference type="InterPro" id="IPR023996">
    <property type="entry name" value="TonB-dep_OMP_SusC/RagA"/>
</dbReference>
<reference evidence="5" key="1">
    <citation type="submission" date="2020-10" db="EMBL/GenBank/DDBJ databases">
        <authorList>
            <person name="Lu T."/>
            <person name="Wang Q."/>
            <person name="Han X."/>
        </authorList>
    </citation>
    <scope>NUCLEOTIDE SEQUENCE</scope>
    <source>
        <strain evidence="5">WQ 366</strain>
    </source>
</reference>
<dbReference type="Gene3D" id="2.170.130.10">
    <property type="entry name" value="TonB-dependent receptor, plug domain"/>
    <property type="match status" value="1"/>
</dbReference>
<evidence type="ECO:0000256" key="3">
    <source>
        <dbReference type="ARBA" id="ARBA00023237"/>
    </source>
</evidence>
<dbReference type="NCBIfam" id="TIGR04056">
    <property type="entry name" value="OMP_RagA_SusC"/>
    <property type="match status" value="1"/>
</dbReference>
<dbReference type="InterPro" id="IPR037066">
    <property type="entry name" value="Plug_dom_sf"/>
</dbReference>
<dbReference type="Pfam" id="PF13620">
    <property type="entry name" value="CarboxypepD_reg"/>
    <property type="match status" value="1"/>
</dbReference>
<keyword evidence="3" id="KW-0998">Cell outer membrane</keyword>
<dbReference type="Proteomes" id="UP001165302">
    <property type="component" value="Unassembled WGS sequence"/>
</dbReference>
<accession>A0ABS7Z134</accession>
<dbReference type="InterPro" id="IPR008969">
    <property type="entry name" value="CarboxyPept-like_regulatory"/>
</dbReference>
<evidence type="ECO:0000313" key="5">
    <source>
        <dbReference type="EMBL" id="MCA5003868.1"/>
    </source>
</evidence>
<evidence type="ECO:0000313" key="6">
    <source>
        <dbReference type="Proteomes" id="UP001165302"/>
    </source>
</evidence>
<dbReference type="EMBL" id="JADEYP010000002">
    <property type="protein sequence ID" value="MCA5003868.1"/>
    <property type="molecule type" value="Genomic_DNA"/>
</dbReference>
<comment type="subcellular location">
    <subcellularLocation>
        <location evidence="1">Cell outer membrane</location>
    </subcellularLocation>
</comment>